<evidence type="ECO:0000256" key="1">
    <source>
        <dbReference type="SAM" id="MobiDB-lite"/>
    </source>
</evidence>
<feature type="region of interest" description="Disordered" evidence="1">
    <location>
        <begin position="82"/>
        <end position="139"/>
    </location>
</feature>
<gene>
    <name evidence="2" type="ORF">Q7C36_010095</name>
</gene>
<comment type="caution">
    <text evidence="2">The sequence shown here is derived from an EMBL/GenBank/DDBJ whole genome shotgun (WGS) entry which is preliminary data.</text>
</comment>
<evidence type="ECO:0000313" key="2">
    <source>
        <dbReference type="EMBL" id="KAK2848413.1"/>
    </source>
</evidence>
<evidence type="ECO:0000313" key="3">
    <source>
        <dbReference type="Proteomes" id="UP001187315"/>
    </source>
</evidence>
<feature type="compositionally biased region" description="Polar residues" evidence="1">
    <location>
        <begin position="87"/>
        <end position="98"/>
    </location>
</feature>
<sequence length="139" mass="15327">MVQFQAPACEAQCCSELTGFCTMCSFLSKLTARAVVGVKEAADLLSRVTVSLSSSTFITITSPAVAGGWYVGMCHRSPHTLSHKSIAASTSPPRNPSSRGYEDSSPRRQNTWTHRRNSRRSHLTRHVFPQSSKDKRRVT</sequence>
<name>A0AA88SRI4_TACVA</name>
<dbReference type="AlphaFoldDB" id="A0AA88SRI4"/>
<reference evidence="2" key="1">
    <citation type="submission" date="2023-08" db="EMBL/GenBank/DDBJ databases">
        <title>Pelteobagrus vachellii genome.</title>
        <authorList>
            <person name="Liu H."/>
        </authorList>
    </citation>
    <scope>NUCLEOTIDE SEQUENCE</scope>
    <source>
        <strain evidence="2">PRFRI_2022a</strain>
        <tissue evidence="2">Muscle</tissue>
    </source>
</reference>
<keyword evidence="3" id="KW-1185">Reference proteome</keyword>
<dbReference type="EMBL" id="JAVHJS010000009">
    <property type="protein sequence ID" value="KAK2848413.1"/>
    <property type="molecule type" value="Genomic_DNA"/>
</dbReference>
<proteinExistence type="predicted"/>
<protein>
    <submittedName>
        <fullName evidence="2">Uncharacterized protein</fullName>
    </submittedName>
</protein>
<accession>A0AA88SRI4</accession>
<feature type="compositionally biased region" description="Basic residues" evidence="1">
    <location>
        <begin position="113"/>
        <end position="125"/>
    </location>
</feature>
<organism evidence="2 3">
    <name type="scientific">Tachysurus vachellii</name>
    <name type="common">Darkbarbel catfish</name>
    <name type="synonym">Pelteobagrus vachellii</name>
    <dbReference type="NCBI Taxonomy" id="175792"/>
    <lineage>
        <taxon>Eukaryota</taxon>
        <taxon>Metazoa</taxon>
        <taxon>Chordata</taxon>
        <taxon>Craniata</taxon>
        <taxon>Vertebrata</taxon>
        <taxon>Euteleostomi</taxon>
        <taxon>Actinopterygii</taxon>
        <taxon>Neopterygii</taxon>
        <taxon>Teleostei</taxon>
        <taxon>Ostariophysi</taxon>
        <taxon>Siluriformes</taxon>
        <taxon>Bagridae</taxon>
        <taxon>Tachysurus</taxon>
    </lineage>
</organism>
<dbReference type="Proteomes" id="UP001187315">
    <property type="component" value="Unassembled WGS sequence"/>
</dbReference>